<name>A0A366GMG4_9GAMM</name>
<dbReference type="GO" id="GO:0004197">
    <property type="term" value="F:cysteine-type endopeptidase activity"/>
    <property type="evidence" value="ECO:0007669"/>
    <property type="project" value="InterPro"/>
</dbReference>
<dbReference type="PANTHER" id="PTHR22576:SF37">
    <property type="entry name" value="MUCOSA-ASSOCIATED LYMPHOID TISSUE LYMPHOMA TRANSLOCATION PROTEIN 1"/>
    <property type="match status" value="1"/>
</dbReference>
<dbReference type="Gene3D" id="3.40.50.1460">
    <property type="match status" value="1"/>
</dbReference>
<feature type="domain" description="Peptidase C14 caspase" evidence="1">
    <location>
        <begin position="4"/>
        <end position="198"/>
    </location>
</feature>
<dbReference type="InterPro" id="IPR029030">
    <property type="entry name" value="Caspase-like_dom_sf"/>
</dbReference>
<dbReference type="InterPro" id="IPR052039">
    <property type="entry name" value="Caspase-related_regulators"/>
</dbReference>
<dbReference type="GO" id="GO:0006508">
    <property type="term" value="P:proteolysis"/>
    <property type="evidence" value="ECO:0007669"/>
    <property type="project" value="InterPro"/>
</dbReference>
<protein>
    <submittedName>
        <fullName evidence="2">Caspase domain-containing protein</fullName>
    </submittedName>
</protein>
<dbReference type="SUPFAM" id="SSF52129">
    <property type="entry name" value="Caspase-like"/>
    <property type="match status" value="1"/>
</dbReference>
<dbReference type="Pfam" id="PF00656">
    <property type="entry name" value="Peptidase_C14"/>
    <property type="match status" value="1"/>
</dbReference>
<dbReference type="AlphaFoldDB" id="A0A366GMG4"/>
<comment type="caution">
    <text evidence="2">The sequence shown here is derived from an EMBL/GenBank/DDBJ whole genome shotgun (WGS) entry which is preliminary data.</text>
</comment>
<evidence type="ECO:0000313" key="3">
    <source>
        <dbReference type="Proteomes" id="UP000252995"/>
    </source>
</evidence>
<evidence type="ECO:0000259" key="1">
    <source>
        <dbReference type="Pfam" id="PF00656"/>
    </source>
</evidence>
<dbReference type="OrthoDB" id="9149554at2"/>
<dbReference type="InterPro" id="IPR011600">
    <property type="entry name" value="Pept_C14_caspase"/>
</dbReference>
<accession>A0A366GMG4</accession>
<organism evidence="2 3">
    <name type="scientific">Marinobacter pelagius</name>
    <dbReference type="NCBI Taxonomy" id="379482"/>
    <lineage>
        <taxon>Bacteria</taxon>
        <taxon>Pseudomonadati</taxon>
        <taxon>Pseudomonadota</taxon>
        <taxon>Gammaproteobacteria</taxon>
        <taxon>Pseudomonadales</taxon>
        <taxon>Marinobacteraceae</taxon>
        <taxon>Marinobacter</taxon>
    </lineage>
</organism>
<gene>
    <name evidence="2" type="ORF">DET50_1115</name>
</gene>
<sequence>MSQNIAILIGNTKYDELSTLNCCANDVHQMRELLLATKKFSRILDYIDKPVDLVKDEIRELAESGEGFEEVFLYFSGHGLSNSDDFFMCFSDFKESSPNTTGLSRNDAFELIRQFQAELSVVVIDACEAGRNLIKNHVTPLSYTLKNKFSNFVQFSSCTEGQFSLAGDRISLFTYEFIKACLNKEKGPVYYSDVESALRDAFLGHSSQTPHFIRQGTSQEKFCADAAHLRDFREAFLVAPASDNNQLVSPPATEFALAKEAIKEMESLIPTMDKAQEFINGVFEHTLSASGKTPEINELFDIRTVKYDDFELVQNKRSVIDLLTRRGGSDSFVESDVEKTKRRRPFGISTALAALTSEDEYDTTYNILNHSKLKSVHVGIYFEPKSIALNRVFSEIVFLPRLTECLILTCNSYEKRSSWDSFNEFDGTKKWKWSHHSWFDDPSEVAEDYVSDPYSFTKKYVFSFSEGNT</sequence>
<dbReference type="PANTHER" id="PTHR22576">
    <property type="entry name" value="MUCOSA ASSOCIATED LYMPHOID TISSUE LYMPHOMA TRANSLOCATION PROTEIN 1/PARACASPASE"/>
    <property type="match status" value="1"/>
</dbReference>
<proteinExistence type="predicted"/>
<dbReference type="Proteomes" id="UP000252995">
    <property type="component" value="Unassembled WGS sequence"/>
</dbReference>
<reference evidence="2 3" key="1">
    <citation type="submission" date="2018-06" db="EMBL/GenBank/DDBJ databases">
        <title>Freshwater and sediment microbial communities from various areas in North America, analyzing microbe dynamics in response to fracking.</title>
        <authorList>
            <person name="Lamendella R."/>
        </authorList>
    </citation>
    <scope>NUCLEOTIDE SEQUENCE [LARGE SCALE GENOMIC DNA]</scope>
    <source>
        <strain evidence="2 3">114J</strain>
    </source>
</reference>
<dbReference type="RefSeq" id="WP_113862867.1">
    <property type="nucleotide sequence ID" value="NZ_QNRO01000011.1"/>
</dbReference>
<evidence type="ECO:0000313" key="2">
    <source>
        <dbReference type="EMBL" id="RBP28504.1"/>
    </source>
</evidence>
<dbReference type="EMBL" id="QNRO01000011">
    <property type="protein sequence ID" value="RBP28504.1"/>
    <property type="molecule type" value="Genomic_DNA"/>
</dbReference>